<evidence type="ECO:0000256" key="5">
    <source>
        <dbReference type="ARBA" id="ARBA00022448"/>
    </source>
</evidence>
<evidence type="ECO:0000259" key="12">
    <source>
        <dbReference type="Pfam" id="PF10258"/>
    </source>
</evidence>
<comment type="similarity">
    <text evidence="3">Belongs to the PHAX family.</text>
</comment>
<keyword evidence="14" id="KW-1185">Reference proteome</keyword>
<evidence type="ECO:0000256" key="1">
    <source>
        <dbReference type="ARBA" id="ARBA00004123"/>
    </source>
</evidence>
<evidence type="ECO:0000313" key="15">
    <source>
        <dbReference type="WBParaSite" id="TCLT_0000725901-mRNA-1"/>
    </source>
</evidence>
<keyword evidence="9" id="KW-0539">Nucleus</keyword>
<dbReference type="GO" id="GO:0006408">
    <property type="term" value="P:snRNA export from nucleus"/>
    <property type="evidence" value="ECO:0007669"/>
    <property type="project" value="InterPro"/>
</dbReference>
<protein>
    <recommendedName>
        <fullName evidence="4">Phosphorylated adapter RNA export protein</fullName>
    </recommendedName>
    <alternativeName>
        <fullName evidence="10">RNA U small nuclear RNA export adapter protein</fullName>
    </alternativeName>
</protein>
<sequence length="297" mass="34061">MYRENNSVDELSSDDDGPSLCKERKLDIHDYTEENFKAGSKAARMWTDFLAEQSLSDTFSGKVGVFRGGNDVVERGVESYTLPDERLMVSNSAIHKERVISIHDYDCEPFDFVADEEQCERHHNKRDRKWSGRDERHFSEQKRKGKNSYKPSASKVQAPSNCVNMKQNKDDKKINVLKRKRMSHNAISLVHSEYSLETLMSVEFPEDLDISELAERIVDALGELNREFLKNVVIEVGEEIALRLFEGTREIEASGGMMTADKTRRRTPGGVFMNLFKTDPNVSPSLKVGFFRYWSGE</sequence>
<dbReference type="InterPro" id="IPR039047">
    <property type="entry name" value="PHAX"/>
</dbReference>
<evidence type="ECO:0000256" key="6">
    <source>
        <dbReference type="ARBA" id="ARBA00022490"/>
    </source>
</evidence>
<dbReference type="InterPro" id="IPR019385">
    <property type="entry name" value="PHAX_RNA-binding_domain"/>
</dbReference>
<proteinExistence type="inferred from homology"/>
<organism evidence="15">
    <name type="scientific">Thelazia callipaeda</name>
    <name type="common">Oriental eyeworm</name>
    <name type="synonym">Parasitic nematode</name>
    <dbReference type="NCBI Taxonomy" id="103827"/>
    <lineage>
        <taxon>Eukaryota</taxon>
        <taxon>Metazoa</taxon>
        <taxon>Ecdysozoa</taxon>
        <taxon>Nematoda</taxon>
        <taxon>Chromadorea</taxon>
        <taxon>Rhabditida</taxon>
        <taxon>Spirurina</taxon>
        <taxon>Spiruromorpha</taxon>
        <taxon>Thelazioidea</taxon>
        <taxon>Thelaziidae</taxon>
        <taxon>Thelazia</taxon>
    </lineage>
</organism>
<dbReference type="GO" id="GO:0015031">
    <property type="term" value="P:protein transport"/>
    <property type="evidence" value="ECO:0007669"/>
    <property type="project" value="UniProtKB-KW"/>
</dbReference>
<comment type="subcellular location">
    <subcellularLocation>
        <location evidence="2">Cytoplasm</location>
    </subcellularLocation>
    <subcellularLocation>
        <location evidence="1">Nucleus</location>
    </subcellularLocation>
</comment>
<keyword evidence="7" id="KW-0694">RNA-binding</keyword>
<dbReference type="PANTHER" id="PTHR13135">
    <property type="entry name" value="CYTOSOLIC RESINIFERATOXIN BINDING PROTEIN RBP-26"/>
    <property type="match status" value="1"/>
</dbReference>
<name>A0A0N5D2X8_THECL</name>
<reference evidence="15" key="1">
    <citation type="submission" date="2017-02" db="UniProtKB">
        <authorList>
            <consortium name="WormBaseParasite"/>
        </authorList>
    </citation>
    <scope>IDENTIFICATION</scope>
</reference>
<keyword evidence="6" id="KW-0963">Cytoplasm</keyword>
<dbReference type="WBParaSite" id="TCLT_0000725901-mRNA-1">
    <property type="protein sequence ID" value="TCLT_0000725901-mRNA-1"/>
    <property type="gene ID" value="TCLT_0000725901"/>
</dbReference>
<feature type="compositionally biased region" description="Polar residues" evidence="11">
    <location>
        <begin position="149"/>
        <end position="158"/>
    </location>
</feature>
<evidence type="ECO:0000256" key="7">
    <source>
        <dbReference type="ARBA" id="ARBA00022884"/>
    </source>
</evidence>
<evidence type="ECO:0000313" key="13">
    <source>
        <dbReference type="EMBL" id="VDN04686.1"/>
    </source>
</evidence>
<dbReference type="Pfam" id="PF10258">
    <property type="entry name" value="PHAX_RNA-bd"/>
    <property type="match status" value="1"/>
</dbReference>
<accession>A0A0N5D2X8</accession>
<evidence type="ECO:0000313" key="14">
    <source>
        <dbReference type="Proteomes" id="UP000276776"/>
    </source>
</evidence>
<feature type="region of interest" description="Disordered" evidence="11">
    <location>
        <begin position="121"/>
        <end position="158"/>
    </location>
</feature>
<dbReference type="Proteomes" id="UP000276776">
    <property type="component" value="Unassembled WGS sequence"/>
</dbReference>
<gene>
    <name evidence="13" type="ORF">TCLT_LOCUS7248</name>
</gene>
<reference evidence="13 14" key="2">
    <citation type="submission" date="2018-11" db="EMBL/GenBank/DDBJ databases">
        <authorList>
            <consortium name="Pathogen Informatics"/>
        </authorList>
    </citation>
    <scope>NUCLEOTIDE SEQUENCE [LARGE SCALE GENOMIC DNA]</scope>
</reference>
<evidence type="ECO:0000256" key="8">
    <source>
        <dbReference type="ARBA" id="ARBA00022927"/>
    </source>
</evidence>
<keyword evidence="5" id="KW-0813">Transport</keyword>
<evidence type="ECO:0000256" key="10">
    <source>
        <dbReference type="ARBA" id="ARBA00030834"/>
    </source>
</evidence>
<evidence type="ECO:0000256" key="2">
    <source>
        <dbReference type="ARBA" id="ARBA00004496"/>
    </source>
</evidence>
<dbReference type="OMA" id="VFITLFK"/>
<evidence type="ECO:0000256" key="4">
    <source>
        <dbReference type="ARBA" id="ARBA00016856"/>
    </source>
</evidence>
<feature type="compositionally biased region" description="Basic and acidic residues" evidence="11">
    <location>
        <begin position="129"/>
        <end position="142"/>
    </location>
</feature>
<keyword evidence="8" id="KW-0653">Protein transport</keyword>
<evidence type="ECO:0000256" key="11">
    <source>
        <dbReference type="SAM" id="MobiDB-lite"/>
    </source>
</evidence>
<dbReference type="GO" id="GO:0003723">
    <property type="term" value="F:RNA binding"/>
    <property type="evidence" value="ECO:0007669"/>
    <property type="project" value="UniProtKB-KW"/>
</dbReference>
<dbReference type="OrthoDB" id="20573at2759"/>
<dbReference type="STRING" id="103827.A0A0N5D2X8"/>
<dbReference type="AlphaFoldDB" id="A0A0N5D2X8"/>
<dbReference type="EMBL" id="UYYF01004489">
    <property type="protein sequence ID" value="VDN04686.1"/>
    <property type="molecule type" value="Genomic_DNA"/>
</dbReference>
<evidence type="ECO:0000256" key="3">
    <source>
        <dbReference type="ARBA" id="ARBA00006094"/>
    </source>
</evidence>
<dbReference type="PANTHER" id="PTHR13135:SF0">
    <property type="entry name" value="PHOSPHORYLATED ADAPTER RNA EXPORT PROTEIN"/>
    <property type="match status" value="1"/>
</dbReference>
<feature type="domain" description="Phosphorylated adapter RNA export protein RNA-binding" evidence="12">
    <location>
        <begin position="213"/>
        <end position="285"/>
    </location>
</feature>
<dbReference type="Gene3D" id="1.10.10.1440">
    <property type="entry name" value="PHAX RNA-binding domain"/>
    <property type="match status" value="1"/>
</dbReference>
<dbReference type="GO" id="GO:0005737">
    <property type="term" value="C:cytoplasm"/>
    <property type="evidence" value="ECO:0007669"/>
    <property type="project" value="UniProtKB-SubCell"/>
</dbReference>
<dbReference type="GO" id="GO:0005634">
    <property type="term" value="C:nucleus"/>
    <property type="evidence" value="ECO:0007669"/>
    <property type="project" value="UniProtKB-SubCell"/>
</dbReference>
<dbReference type="InterPro" id="IPR038092">
    <property type="entry name" value="PHAX_RNA-binding_sf"/>
</dbReference>
<evidence type="ECO:0000256" key="9">
    <source>
        <dbReference type="ARBA" id="ARBA00023242"/>
    </source>
</evidence>